<proteinExistence type="predicted"/>
<reference evidence="1 2" key="1">
    <citation type="journal article" date="2008" name="J. Microbiol.">
        <title>Molecular and phylogenetic characterization of Spodoptera litura granulovirus.</title>
        <authorList>
            <person name="Wang Y."/>
            <person name="Choi J.Y."/>
            <person name="Roh J.Y."/>
            <person name="Woo S.D."/>
            <person name="Jin B.R."/>
            <person name="Je Y.H."/>
        </authorList>
    </citation>
    <scope>NUCLEOTIDE SEQUENCE [LARGE SCALE GENOMIC DNA]</scope>
    <source>
        <strain evidence="1">SlGV-K1</strain>
    </source>
</reference>
<name>A5IZY6_9BBAC</name>
<dbReference type="InterPro" id="IPR010336">
    <property type="entry name" value="Baculo_ME53"/>
</dbReference>
<evidence type="ECO:0000313" key="2">
    <source>
        <dbReference type="Proteomes" id="UP000202782"/>
    </source>
</evidence>
<dbReference type="GO" id="GO:0003677">
    <property type="term" value="F:DNA binding"/>
    <property type="evidence" value="ECO:0007669"/>
    <property type="project" value="InterPro"/>
</dbReference>
<dbReference type="Pfam" id="PF06061">
    <property type="entry name" value="Baculo_ME53"/>
    <property type="match status" value="1"/>
</dbReference>
<evidence type="ECO:0000313" key="1">
    <source>
        <dbReference type="EMBL" id="ABQ52077.1"/>
    </source>
</evidence>
<protein>
    <submittedName>
        <fullName evidence="1">Me53</fullName>
    </submittedName>
</protein>
<dbReference type="EMBL" id="DQ288858">
    <property type="protein sequence ID" value="ABQ52077.1"/>
    <property type="molecule type" value="Genomic_DNA"/>
</dbReference>
<dbReference type="GO" id="GO:0008270">
    <property type="term" value="F:zinc ion binding"/>
    <property type="evidence" value="ECO:0007669"/>
    <property type="project" value="InterPro"/>
</dbReference>
<dbReference type="OrthoDB" id="2566at10239"/>
<organism evidence="1 2">
    <name type="scientific">Spodoptera litura granulovirus</name>
    <dbReference type="NCBI Taxonomy" id="359919"/>
    <lineage>
        <taxon>Viruses</taxon>
        <taxon>Viruses incertae sedis</taxon>
        <taxon>Naldaviricetes</taxon>
        <taxon>Lefavirales</taxon>
        <taxon>Baculoviridae</taxon>
        <taxon>Betabaculovirus</taxon>
        <taxon>Betabaculovirus spliturae</taxon>
    </lineage>
</organism>
<dbReference type="RefSeq" id="YP_001257085.1">
    <property type="nucleotide sequence ID" value="NC_009503.1"/>
</dbReference>
<dbReference type="KEGG" id="vg:5184204"/>
<sequence>MAADKRVQFLSRETREVLQFMVNFAKNCIEGTPNQLQYCAKCGWCNRIFAKIMRETASPYMFIAIESYDEDDETSIKFCCLSCRFQAKVIDLIEIYPTLTLLNVKKLMYNNVLKKFLFPFTNSNKKLYKKFNVTDGGGGVERVLQEVVDEKLENEEIEKVALIVDDKIMLEEEIFDLRVDWCKFYNFNSPTKFRNVVLPASSRRVYLEVFYRVYEVYQPFYVYFNRDENVECKYCKKKLYKNKLILFCSRCGFTDPRYWCRLSFGQYDYRKTQWKNRGRVKIMLYDVSN</sequence>
<accession>A5IZY6</accession>
<dbReference type="Proteomes" id="UP000202782">
    <property type="component" value="Segment"/>
</dbReference>
<dbReference type="GeneID" id="5184204"/>
<gene>
    <name evidence="1" type="primary">me53</name>
    <name evidence="1" type="ORF">SlGVgp134</name>
</gene>
<keyword evidence="2" id="KW-1185">Reference proteome</keyword>